<feature type="transmembrane region" description="Helical" evidence="1">
    <location>
        <begin position="125"/>
        <end position="145"/>
    </location>
</feature>
<evidence type="ECO:0000313" key="3">
    <source>
        <dbReference type="Proteomes" id="UP000053237"/>
    </source>
</evidence>
<name>A0A024G3H6_9STRA</name>
<feature type="transmembrane region" description="Helical" evidence="1">
    <location>
        <begin position="62"/>
        <end position="83"/>
    </location>
</feature>
<proteinExistence type="predicted"/>
<dbReference type="PANTHER" id="PTHR12242:SF22">
    <property type="entry name" value="OS02G0130600 PROTEIN"/>
    <property type="match status" value="1"/>
</dbReference>
<keyword evidence="1" id="KW-0812">Transmembrane</keyword>
<accession>A0A024G3H6</accession>
<dbReference type="EMBL" id="CAIX01000012">
    <property type="protein sequence ID" value="CCI40854.1"/>
    <property type="molecule type" value="Genomic_DNA"/>
</dbReference>
<feature type="transmembrane region" description="Helical" evidence="1">
    <location>
        <begin position="165"/>
        <end position="186"/>
    </location>
</feature>
<evidence type="ECO:0000256" key="1">
    <source>
        <dbReference type="SAM" id="Phobius"/>
    </source>
</evidence>
<dbReference type="InParanoid" id="A0A024G3H6"/>
<comment type="caution">
    <text evidence="2">The sequence shown here is derived from an EMBL/GenBank/DDBJ whole genome shotgun (WGS) entry which is preliminary data.</text>
</comment>
<keyword evidence="1" id="KW-0472">Membrane</keyword>
<sequence>MLQSIYFFASTWRTYDLIQKRKIHEEALYVALEERAETSFDSIGDNMMATRQWRRSWLRLELIFDVCLATSILVAVVVWSILYPEAVRDHKAGKVVNIISFFEHGVNILWLIADFTCTQHVISLNAIPFLLLWPTMYTIFIWFMHEIIKHEFWPYPFMKVDTPLSPLWYAGLLLSHLATFMLVYLASRLRSKYRATSRALVVKVDGDSIEEERVRINEIFLD</sequence>
<protein>
    <submittedName>
        <fullName evidence="2">Uncharacterized protein</fullName>
    </submittedName>
</protein>
<gene>
    <name evidence="2" type="ORF">BN9_016380</name>
</gene>
<organism evidence="2 3">
    <name type="scientific">Albugo candida</name>
    <dbReference type="NCBI Taxonomy" id="65357"/>
    <lineage>
        <taxon>Eukaryota</taxon>
        <taxon>Sar</taxon>
        <taxon>Stramenopiles</taxon>
        <taxon>Oomycota</taxon>
        <taxon>Peronosporomycetes</taxon>
        <taxon>Albuginales</taxon>
        <taxon>Albuginaceae</taxon>
        <taxon>Albugo</taxon>
    </lineage>
</organism>
<dbReference type="PANTHER" id="PTHR12242">
    <property type="entry name" value="OS02G0130600 PROTEIN-RELATED"/>
    <property type="match status" value="1"/>
</dbReference>
<dbReference type="GO" id="GO:0016020">
    <property type="term" value="C:membrane"/>
    <property type="evidence" value="ECO:0007669"/>
    <property type="project" value="TreeGrafter"/>
</dbReference>
<keyword evidence="1" id="KW-1133">Transmembrane helix</keyword>
<dbReference type="AlphaFoldDB" id="A0A024G3H6"/>
<reference evidence="2 3" key="1">
    <citation type="submission" date="2012-05" db="EMBL/GenBank/DDBJ databases">
        <title>Recombination and specialization in a pathogen metapopulation.</title>
        <authorList>
            <person name="Gardiner A."/>
            <person name="Kemen E."/>
            <person name="Schultz-Larsen T."/>
            <person name="MacLean D."/>
            <person name="Van Oosterhout C."/>
            <person name="Jones J.D.G."/>
        </authorList>
    </citation>
    <scope>NUCLEOTIDE SEQUENCE [LARGE SCALE GENOMIC DNA]</scope>
    <source>
        <strain evidence="2 3">Ac Nc2</strain>
    </source>
</reference>
<dbReference type="OrthoDB" id="419711at2759"/>
<dbReference type="Proteomes" id="UP000053237">
    <property type="component" value="Unassembled WGS sequence"/>
</dbReference>
<evidence type="ECO:0000313" key="2">
    <source>
        <dbReference type="EMBL" id="CCI40854.1"/>
    </source>
</evidence>
<keyword evidence="3" id="KW-1185">Reference proteome</keyword>